<proteinExistence type="predicted"/>
<gene>
    <name evidence="3" type="ORF">Micbo1qcDRAFT_205713</name>
</gene>
<accession>A0A136IYM1</accession>
<dbReference type="EMBL" id="KQ964253">
    <property type="protein sequence ID" value="KXJ90090.1"/>
    <property type="molecule type" value="Genomic_DNA"/>
</dbReference>
<reference evidence="4" key="1">
    <citation type="submission" date="2016-02" db="EMBL/GenBank/DDBJ databases">
        <title>Draft genome sequence of Microdochium bolleyi, a fungal endophyte of beachgrass.</title>
        <authorList>
            <consortium name="DOE Joint Genome Institute"/>
            <person name="David A.S."/>
            <person name="May G."/>
            <person name="Haridas S."/>
            <person name="Lim J."/>
            <person name="Wang M."/>
            <person name="Labutti K."/>
            <person name="Lipzen A."/>
            <person name="Barry K."/>
            <person name="Grigoriev I.V."/>
        </authorList>
    </citation>
    <scope>NUCLEOTIDE SEQUENCE [LARGE SCALE GENOMIC DNA]</scope>
    <source>
        <strain evidence="4">J235TASD1</strain>
    </source>
</reference>
<dbReference type="AlphaFoldDB" id="A0A136IYM1"/>
<sequence>MHGSSSPWSAAGGHNPPPEYHGLMDQDTHPAALVPASSDRENDETHYDPGSWLGETLTMILALLLQGGIVALLFFMNTSKPSSLSTASSSPAALHAVGGAIGQLKWIEYTSERRTIKMWEVYDGCSRGPDGQSALSEWGAPDTASRDPGIRSAIMQGIFGIESNPGFRCGGACSWPGTYRTLAFTSTCSSITQATTATQKGGNDNPDNASELVRNSTTPGGVNLKTRYMATDSATVLVLNTTTNPVFRKHIIATRASIRVFRSLHP</sequence>
<protein>
    <submittedName>
        <fullName evidence="3">Uncharacterized protein</fullName>
    </submittedName>
</protein>
<dbReference type="PANTHER" id="PTHR35394">
    <property type="entry name" value="DUF3176 DOMAIN-CONTAINING PROTEIN"/>
    <property type="match status" value="1"/>
</dbReference>
<dbReference type="OrthoDB" id="5376804at2759"/>
<dbReference type="STRING" id="196109.A0A136IYM1"/>
<feature type="transmembrane region" description="Helical" evidence="2">
    <location>
        <begin position="57"/>
        <end position="76"/>
    </location>
</feature>
<dbReference type="PANTHER" id="PTHR35394:SF5">
    <property type="entry name" value="DUF3176 DOMAIN-CONTAINING PROTEIN"/>
    <property type="match status" value="1"/>
</dbReference>
<keyword evidence="2" id="KW-0812">Transmembrane</keyword>
<feature type="region of interest" description="Disordered" evidence="1">
    <location>
        <begin position="196"/>
        <end position="220"/>
    </location>
</feature>
<evidence type="ECO:0000256" key="2">
    <source>
        <dbReference type="SAM" id="Phobius"/>
    </source>
</evidence>
<dbReference type="Proteomes" id="UP000070501">
    <property type="component" value="Unassembled WGS sequence"/>
</dbReference>
<evidence type="ECO:0000313" key="3">
    <source>
        <dbReference type="EMBL" id="KXJ90090.1"/>
    </source>
</evidence>
<keyword evidence="4" id="KW-1185">Reference proteome</keyword>
<evidence type="ECO:0000256" key="1">
    <source>
        <dbReference type="SAM" id="MobiDB-lite"/>
    </source>
</evidence>
<organism evidence="3 4">
    <name type="scientific">Microdochium bolleyi</name>
    <dbReference type="NCBI Taxonomy" id="196109"/>
    <lineage>
        <taxon>Eukaryota</taxon>
        <taxon>Fungi</taxon>
        <taxon>Dikarya</taxon>
        <taxon>Ascomycota</taxon>
        <taxon>Pezizomycotina</taxon>
        <taxon>Sordariomycetes</taxon>
        <taxon>Xylariomycetidae</taxon>
        <taxon>Xylariales</taxon>
        <taxon>Microdochiaceae</taxon>
        <taxon>Microdochium</taxon>
    </lineage>
</organism>
<keyword evidence="2" id="KW-0472">Membrane</keyword>
<name>A0A136IYM1_9PEZI</name>
<feature type="region of interest" description="Disordered" evidence="1">
    <location>
        <begin position="1"/>
        <end position="26"/>
    </location>
</feature>
<keyword evidence="2" id="KW-1133">Transmembrane helix</keyword>
<evidence type="ECO:0000313" key="4">
    <source>
        <dbReference type="Proteomes" id="UP000070501"/>
    </source>
</evidence>
<dbReference type="InParanoid" id="A0A136IYM1"/>